<accession>A0ABV2TNE6</accession>
<feature type="chain" id="PRO_5047379464" evidence="5">
    <location>
        <begin position="22"/>
        <end position="320"/>
    </location>
</feature>
<evidence type="ECO:0000256" key="4">
    <source>
        <dbReference type="ARBA" id="ARBA00022764"/>
    </source>
</evidence>
<feature type="signal peptide" evidence="5">
    <location>
        <begin position="1"/>
        <end position="21"/>
    </location>
</feature>
<comment type="similarity">
    <text evidence="2">Belongs to the RseB family.</text>
</comment>
<dbReference type="PIRSF" id="PIRSF005427">
    <property type="entry name" value="RseB"/>
    <property type="match status" value="1"/>
</dbReference>
<dbReference type="PANTHER" id="PTHR38782">
    <property type="match status" value="1"/>
</dbReference>
<dbReference type="InterPro" id="IPR038484">
    <property type="entry name" value="MucB/RseB_C_sf"/>
</dbReference>
<dbReference type="PANTHER" id="PTHR38782:SF1">
    <property type="entry name" value="SIGMA-E FACTOR REGULATORY PROTEIN RSEB"/>
    <property type="match status" value="1"/>
</dbReference>
<dbReference type="Pfam" id="PF03888">
    <property type="entry name" value="MucB_RseB"/>
    <property type="match status" value="1"/>
</dbReference>
<keyword evidence="4" id="KW-0574">Periplasm</keyword>
<feature type="domain" description="MucB/RseB C-terminal" evidence="7">
    <location>
        <begin position="218"/>
        <end position="316"/>
    </location>
</feature>
<keyword evidence="3 5" id="KW-0732">Signal</keyword>
<name>A0ABV2TNE6_9RHOO</name>
<organism evidence="8 9">
    <name type="scientific">Uliginosibacterium flavum</name>
    <dbReference type="NCBI Taxonomy" id="1396831"/>
    <lineage>
        <taxon>Bacteria</taxon>
        <taxon>Pseudomonadati</taxon>
        <taxon>Pseudomonadota</taxon>
        <taxon>Betaproteobacteria</taxon>
        <taxon>Rhodocyclales</taxon>
        <taxon>Zoogloeaceae</taxon>
        <taxon>Uliginosibacterium</taxon>
    </lineage>
</organism>
<protein>
    <submittedName>
        <fullName evidence="8">MucB/RseB C-terminal domain-containing protein</fullName>
    </submittedName>
</protein>
<keyword evidence="9" id="KW-1185">Reference proteome</keyword>
<evidence type="ECO:0000256" key="5">
    <source>
        <dbReference type="SAM" id="SignalP"/>
    </source>
</evidence>
<comment type="caution">
    <text evidence="8">The sequence shown here is derived from an EMBL/GenBank/DDBJ whole genome shotgun (WGS) entry which is preliminary data.</text>
</comment>
<reference evidence="8 9" key="1">
    <citation type="submission" date="2024-07" db="EMBL/GenBank/DDBJ databases">
        <title>Uliginosibacterium flavum JJ3220;KACC:17644.</title>
        <authorList>
            <person name="Kim M.K."/>
        </authorList>
    </citation>
    <scope>NUCLEOTIDE SEQUENCE [LARGE SCALE GENOMIC DNA]</scope>
    <source>
        <strain evidence="8 9">KACC:17644</strain>
    </source>
</reference>
<dbReference type="InterPro" id="IPR033436">
    <property type="entry name" value="MucB/RseB_C"/>
</dbReference>
<evidence type="ECO:0000313" key="9">
    <source>
        <dbReference type="Proteomes" id="UP001549691"/>
    </source>
</evidence>
<dbReference type="InterPro" id="IPR033434">
    <property type="entry name" value="MucB/RseB_N"/>
</dbReference>
<dbReference type="Gene3D" id="3.30.200.100">
    <property type="entry name" value="MucB/RseB, C-terminal domain"/>
    <property type="match status" value="1"/>
</dbReference>
<evidence type="ECO:0000259" key="7">
    <source>
        <dbReference type="Pfam" id="PF17188"/>
    </source>
</evidence>
<dbReference type="CDD" id="cd16327">
    <property type="entry name" value="RseB"/>
    <property type="match status" value="1"/>
</dbReference>
<comment type="subcellular location">
    <subcellularLocation>
        <location evidence="1">Periplasm</location>
    </subcellularLocation>
</comment>
<dbReference type="Proteomes" id="UP001549691">
    <property type="component" value="Unassembled WGS sequence"/>
</dbReference>
<proteinExistence type="inferred from homology"/>
<dbReference type="EMBL" id="JBEWZI010000017">
    <property type="protein sequence ID" value="MET7015434.1"/>
    <property type="molecule type" value="Genomic_DNA"/>
</dbReference>
<sequence>MKAMRLALLVCLVLIAPAAFGNDAYLWLQRMNQASHVLNYTGVFLYQSQGRSETSYIVHLVDASGEHERLETLIGVPREVVRHNEEVQCFLPQERVVVNDRLLPGRQLGRLVAKPAALAEFYNMRLGALARVAGRDAQQLALEPRDDMRYGHQLWIDLASGLLLRAHMLNEQGGIVEQFSFSEVALGVDIDHEKLKPRVVRNNEWRVINARGVDLRAEDFGWIFRKLPPGFRNVSLLKRPGRRGDENAVHAVFSDGLANVSVFIETAPGNVVAVAQSGPANIGSTGIYRRVVGDQMVTVLGEVPVLALQRIAEGVERRPK</sequence>
<evidence type="ECO:0000313" key="8">
    <source>
        <dbReference type="EMBL" id="MET7015434.1"/>
    </source>
</evidence>
<dbReference type="Pfam" id="PF17188">
    <property type="entry name" value="MucB_RseB_C"/>
    <property type="match status" value="1"/>
</dbReference>
<evidence type="ECO:0000259" key="6">
    <source>
        <dbReference type="Pfam" id="PF03888"/>
    </source>
</evidence>
<feature type="domain" description="MucB/RseB N-terminal" evidence="6">
    <location>
        <begin position="25"/>
        <end position="198"/>
    </location>
</feature>
<evidence type="ECO:0000256" key="2">
    <source>
        <dbReference type="ARBA" id="ARBA00008150"/>
    </source>
</evidence>
<gene>
    <name evidence="8" type="ORF">ABXR19_14700</name>
</gene>
<dbReference type="Gene3D" id="2.50.20.10">
    <property type="entry name" value="Lipoprotein localisation LolA/LolB/LppX"/>
    <property type="match status" value="1"/>
</dbReference>
<evidence type="ECO:0000256" key="1">
    <source>
        <dbReference type="ARBA" id="ARBA00004418"/>
    </source>
</evidence>
<evidence type="ECO:0000256" key="3">
    <source>
        <dbReference type="ARBA" id="ARBA00022729"/>
    </source>
</evidence>
<dbReference type="InterPro" id="IPR005588">
    <property type="entry name" value="MucB_RseB"/>
</dbReference>